<comment type="catalytic activity">
    <reaction evidence="1">
        <text>ATP + protein L-histidine = ADP + protein N-phospho-L-histidine.</text>
        <dbReference type="EC" id="2.7.13.3"/>
    </reaction>
</comment>
<name>V7D4X7_9PSED</name>
<evidence type="ECO:0000313" key="12">
    <source>
        <dbReference type="Proteomes" id="UP000018511"/>
    </source>
</evidence>
<evidence type="ECO:0000256" key="4">
    <source>
        <dbReference type="ARBA" id="ARBA00022679"/>
    </source>
</evidence>
<dbReference type="Gene3D" id="3.30.565.10">
    <property type="entry name" value="Histidine kinase-like ATPase, C-terminal domain"/>
    <property type="match status" value="1"/>
</dbReference>
<keyword evidence="3" id="KW-0597">Phosphoprotein</keyword>
<keyword evidence="6 11" id="KW-0418">Kinase</keyword>
<gene>
    <name evidence="11" type="ORF">O164_24370</name>
</gene>
<dbReference type="PRINTS" id="PR00344">
    <property type="entry name" value="BCTRLSENSOR"/>
</dbReference>
<accession>V7D4X7</accession>
<evidence type="ECO:0000256" key="3">
    <source>
        <dbReference type="ARBA" id="ARBA00022553"/>
    </source>
</evidence>
<organism evidence="11 12">
    <name type="scientific">Pseudomonas taiwanensis SJ9</name>
    <dbReference type="NCBI Taxonomy" id="1388762"/>
    <lineage>
        <taxon>Bacteria</taxon>
        <taxon>Pseudomonadati</taxon>
        <taxon>Pseudomonadota</taxon>
        <taxon>Gammaproteobacteria</taxon>
        <taxon>Pseudomonadales</taxon>
        <taxon>Pseudomonadaceae</taxon>
        <taxon>Pseudomonas</taxon>
    </lineage>
</organism>
<dbReference type="InterPro" id="IPR036890">
    <property type="entry name" value="HATPase_C_sf"/>
</dbReference>
<sequence length="506" mass="56393">MDALGGKHAMQMLDKEVPDKASTTANGVAVPLREFNLLRWFSVISLLIIASVAGGLGYVSTRFVVRDSVERDAMLTAQFIQAMAQAEVRHSQLPPGTTMGELLDPRLDQQHLQFTPELAESTRVEFLDHVEHLPDTLLANVYARDRTIVWSTNRELIGKRIEADGDLDRAFRSRKTVSASYHQAEDDREEQKFQREPRFLFIENYIPLFDSQGEQVLAMVEIYKEPQDLVLRIQRGYVLIWASTLVGGALVYFGLFWIVRRAAQLLHLQQDRLVASETYVALGEMSSAVAHSLRNPLANIRSSAELAQEIANPAAQKNITDIISQVDRMSRWVRDLLVSLRPTSDDAEAVDLVTAIEDTHLAFAQQIERNGVYFCYEGPRSQWVASQPLQLTQILNTLFSNALEAMPEGGMLCAQVNVQDGQRAEFVLSDTGKGMSQQQERMVFKPFYTTKQGGLGVGLALVKRIMERFGGSVSLSSREEEGTRVSLTFNIAAGGDHGAQHPGSRG</sequence>
<dbReference type="SMART" id="SM00387">
    <property type="entry name" value="HATPase_c"/>
    <property type="match status" value="1"/>
</dbReference>
<dbReference type="PANTHER" id="PTHR43065">
    <property type="entry name" value="SENSOR HISTIDINE KINASE"/>
    <property type="match status" value="1"/>
</dbReference>
<reference evidence="11 12" key="1">
    <citation type="submission" date="2013-10" db="EMBL/GenBank/DDBJ databases">
        <title>Whole Genome Shotgun Sequence of Pseudomonas taiwanensis SJ9.</title>
        <authorList>
            <person name="Hong S.-J."/>
            <person name="Shin J.-H."/>
        </authorList>
    </citation>
    <scope>NUCLEOTIDE SEQUENCE [LARGE SCALE GENOMIC DNA]</scope>
    <source>
        <strain evidence="11 12">SJ9</strain>
    </source>
</reference>
<dbReference type="Pfam" id="PF00512">
    <property type="entry name" value="HisKA"/>
    <property type="match status" value="1"/>
</dbReference>
<keyword evidence="9" id="KW-1133">Transmembrane helix</keyword>
<keyword evidence="4" id="KW-0808">Transferase</keyword>
<evidence type="ECO:0000256" key="8">
    <source>
        <dbReference type="ARBA" id="ARBA00023012"/>
    </source>
</evidence>
<dbReference type="Gene3D" id="1.10.287.130">
    <property type="match status" value="1"/>
</dbReference>
<dbReference type="InterPro" id="IPR005467">
    <property type="entry name" value="His_kinase_dom"/>
</dbReference>
<dbReference type="GO" id="GO:0005524">
    <property type="term" value="F:ATP binding"/>
    <property type="evidence" value="ECO:0007669"/>
    <property type="project" value="UniProtKB-KW"/>
</dbReference>
<evidence type="ECO:0000256" key="7">
    <source>
        <dbReference type="ARBA" id="ARBA00022840"/>
    </source>
</evidence>
<feature type="domain" description="Histidine kinase" evidence="10">
    <location>
        <begin position="288"/>
        <end position="493"/>
    </location>
</feature>
<keyword evidence="8" id="KW-0902">Two-component regulatory system</keyword>
<comment type="caution">
    <text evidence="11">The sequence shown here is derived from an EMBL/GenBank/DDBJ whole genome shotgun (WGS) entry which is preliminary data.</text>
</comment>
<dbReference type="SUPFAM" id="SSF55874">
    <property type="entry name" value="ATPase domain of HSP90 chaperone/DNA topoisomerase II/histidine kinase"/>
    <property type="match status" value="1"/>
</dbReference>
<dbReference type="EMBL" id="AXUP01000420">
    <property type="protein sequence ID" value="ESW37344.1"/>
    <property type="molecule type" value="Genomic_DNA"/>
</dbReference>
<dbReference type="SMART" id="SM00388">
    <property type="entry name" value="HisKA"/>
    <property type="match status" value="1"/>
</dbReference>
<dbReference type="InterPro" id="IPR004358">
    <property type="entry name" value="Sig_transdc_His_kin-like_C"/>
</dbReference>
<dbReference type="CDD" id="cd00082">
    <property type="entry name" value="HisKA"/>
    <property type="match status" value="1"/>
</dbReference>
<dbReference type="EC" id="2.7.13.3" evidence="2"/>
<dbReference type="PATRIC" id="fig|1388762.3.peg.4676"/>
<evidence type="ECO:0000313" key="11">
    <source>
        <dbReference type="EMBL" id="ESW37344.1"/>
    </source>
</evidence>
<dbReference type="PROSITE" id="PS50109">
    <property type="entry name" value="HIS_KIN"/>
    <property type="match status" value="1"/>
</dbReference>
<evidence type="ECO:0000256" key="1">
    <source>
        <dbReference type="ARBA" id="ARBA00000085"/>
    </source>
</evidence>
<dbReference type="SUPFAM" id="SSF47384">
    <property type="entry name" value="Homodimeric domain of signal transducing histidine kinase"/>
    <property type="match status" value="1"/>
</dbReference>
<keyword evidence="9" id="KW-0472">Membrane</keyword>
<dbReference type="Proteomes" id="UP000018511">
    <property type="component" value="Unassembled WGS sequence"/>
</dbReference>
<dbReference type="PANTHER" id="PTHR43065:SF10">
    <property type="entry name" value="PEROXIDE STRESS-ACTIVATED HISTIDINE KINASE MAK3"/>
    <property type="match status" value="1"/>
</dbReference>
<dbReference type="InterPro" id="IPR036097">
    <property type="entry name" value="HisK_dim/P_sf"/>
</dbReference>
<feature type="transmembrane region" description="Helical" evidence="9">
    <location>
        <begin position="237"/>
        <end position="259"/>
    </location>
</feature>
<keyword evidence="7" id="KW-0067">ATP-binding</keyword>
<evidence type="ECO:0000256" key="2">
    <source>
        <dbReference type="ARBA" id="ARBA00012438"/>
    </source>
</evidence>
<protein>
    <recommendedName>
        <fullName evidence="2">histidine kinase</fullName>
        <ecNumber evidence="2">2.7.13.3</ecNumber>
    </recommendedName>
</protein>
<keyword evidence="5" id="KW-0547">Nucleotide-binding</keyword>
<dbReference type="InterPro" id="IPR003661">
    <property type="entry name" value="HisK_dim/P_dom"/>
</dbReference>
<evidence type="ECO:0000256" key="5">
    <source>
        <dbReference type="ARBA" id="ARBA00022741"/>
    </source>
</evidence>
<dbReference type="AlphaFoldDB" id="V7D4X7"/>
<evidence type="ECO:0000256" key="6">
    <source>
        <dbReference type="ARBA" id="ARBA00022777"/>
    </source>
</evidence>
<dbReference type="InterPro" id="IPR003594">
    <property type="entry name" value="HATPase_dom"/>
</dbReference>
<dbReference type="GO" id="GO:0000155">
    <property type="term" value="F:phosphorelay sensor kinase activity"/>
    <property type="evidence" value="ECO:0007669"/>
    <property type="project" value="InterPro"/>
</dbReference>
<feature type="transmembrane region" description="Helical" evidence="9">
    <location>
        <begin position="40"/>
        <end position="59"/>
    </location>
</feature>
<proteinExistence type="predicted"/>
<evidence type="ECO:0000259" key="10">
    <source>
        <dbReference type="PROSITE" id="PS50109"/>
    </source>
</evidence>
<evidence type="ECO:0000256" key="9">
    <source>
        <dbReference type="SAM" id="Phobius"/>
    </source>
</evidence>
<dbReference type="Pfam" id="PF02518">
    <property type="entry name" value="HATPase_c"/>
    <property type="match status" value="1"/>
</dbReference>
<keyword evidence="9" id="KW-0812">Transmembrane</keyword>